<dbReference type="PROSITE" id="PS50885">
    <property type="entry name" value="HAMP"/>
    <property type="match status" value="1"/>
</dbReference>
<name>A0A1M5YEX4_9FIRM</name>
<dbReference type="SUPFAM" id="SSF55874">
    <property type="entry name" value="ATPase domain of HSP90 chaperone/DNA topoisomerase II/histidine kinase"/>
    <property type="match status" value="1"/>
</dbReference>
<protein>
    <recommendedName>
        <fullName evidence="3">histidine kinase</fullName>
        <ecNumber evidence="3">2.7.13.3</ecNumber>
    </recommendedName>
</protein>
<gene>
    <name evidence="12" type="ORF">SAMN02745823_02459</name>
</gene>
<dbReference type="SMART" id="SM00388">
    <property type="entry name" value="HisKA"/>
    <property type="match status" value="1"/>
</dbReference>
<dbReference type="InterPro" id="IPR003661">
    <property type="entry name" value="HisK_dim/P_dom"/>
</dbReference>
<dbReference type="CDD" id="cd00075">
    <property type="entry name" value="HATPase"/>
    <property type="match status" value="1"/>
</dbReference>
<dbReference type="SMART" id="SM00387">
    <property type="entry name" value="HATPase_c"/>
    <property type="match status" value="1"/>
</dbReference>
<evidence type="ECO:0000313" key="13">
    <source>
        <dbReference type="Proteomes" id="UP000183995"/>
    </source>
</evidence>
<dbReference type="PRINTS" id="PR00344">
    <property type="entry name" value="BCTRLSENSOR"/>
</dbReference>
<dbReference type="SUPFAM" id="SSF47384">
    <property type="entry name" value="Homodimeric domain of signal transducing histidine kinase"/>
    <property type="match status" value="1"/>
</dbReference>
<sequence length="500" mass="54531">MNDINNTKTTQEPPAKFRNSIARKLSSRMVLRLFGIFISLDILLGLITGACLIAYSEEKAARAASLLSVAEAPPPPSPDWLSLSGVSIDASDVVTPGNNVSMPFYYLLPDATRDAKRSIETHDGRGLRFQDSIEDVDYVVYYKSGTAEYRISVSLRSVLHIVYIGAAVLLGYELLVLLGRIRKDRRMVRATLDPITELTRAAQDLNAVSRQLDPAMMAALAGKLEGINAARLDTRIQVDDTQAELKSLARAINGMLDRINESYRAQVRFVSDASHELRTPISVIQGYANLLDRWGKNDEKALQESITAIKEEASGMKDLVEQLLFLARGDNNTIMLQPETFSLRELAEEVAAETKMIDPAHDYATELKDAAVTADRSLIKQALRILVDNAIKYTDAGEKITILTDDDGATAKLGVRDNGIGISPDNVPRIFDRFYRADESRARATGGAGLGLSIASWITSRHGGYLEVLSREGLGTKITISLPKGEPAAMPPAAGPESDG</sequence>
<dbReference type="OrthoDB" id="9813151at2"/>
<reference evidence="12 13" key="1">
    <citation type="submission" date="2016-11" db="EMBL/GenBank/DDBJ databases">
        <authorList>
            <person name="Jaros S."/>
            <person name="Januszkiewicz K."/>
            <person name="Wedrychowicz H."/>
        </authorList>
    </citation>
    <scope>NUCLEOTIDE SEQUENCE [LARGE SCALE GENOMIC DNA]</scope>
    <source>
        <strain evidence="12 13">DSM 10068</strain>
    </source>
</reference>
<evidence type="ECO:0000256" key="2">
    <source>
        <dbReference type="ARBA" id="ARBA00004370"/>
    </source>
</evidence>
<accession>A0A1M5YEX4</accession>
<dbReference type="InterPro" id="IPR036097">
    <property type="entry name" value="HisK_dim/P_sf"/>
</dbReference>
<dbReference type="PANTHER" id="PTHR43711:SF28">
    <property type="entry name" value="SENSOR HISTIDINE KINASE YXDK"/>
    <property type="match status" value="1"/>
</dbReference>
<dbReference type="STRING" id="1123282.SAMN02745823_02459"/>
<dbReference type="AlphaFoldDB" id="A0A1M5YEX4"/>
<evidence type="ECO:0000256" key="4">
    <source>
        <dbReference type="ARBA" id="ARBA00022553"/>
    </source>
</evidence>
<feature type="domain" description="HAMP" evidence="11">
    <location>
        <begin position="217"/>
        <end position="264"/>
    </location>
</feature>
<dbReference type="GO" id="GO:0000155">
    <property type="term" value="F:phosphorelay sensor kinase activity"/>
    <property type="evidence" value="ECO:0007669"/>
    <property type="project" value="InterPro"/>
</dbReference>
<keyword evidence="13" id="KW-1185">Reference proteome</keyword>
<evidence type="ECO:0000256" key="9">
    <source>
        <dbReference type="SAM" id="Phobius"/>
    </source>
</evidence>
<keyword evidence="6 12" id="KW-0418">Kinase</keyword>
<evidence type="ECO:0000256" key="1">
    <source>
        <dbReference type="ARBA" id="ARBA00000085"/>
    </source>
</evidence>
<evidence type="ECO:0000256" key="3">
    <source>
        <dbReference type="ARBA" id="ARBA00012438"/>
    </source>
</evidence>
<dbReference type="Pfam" id="PF00672">
    <property type="entry name" value="HAMP"/>
    <property type="match status" value="1"/>
</dbReference>
<dbReference type="InterPro" id="IPR050736">
    <property type="entry name" value="Sensor_HK_Regulatory"/>
</dbReference>
<dbReference type="PANTHER" id="PTHR43711">
    <property type="entry name" value="TWO-COMPONENT HISTIDINE KINASE"/>
    <property type="match status" value="1"/>
</dbReference>
<keyword evidence="4" id="KW-0597">Phosphoprotein</keyword>
<dbReference type="Proteomes" id="UP000183995">
    <property type="component" value="Unassembled WGS sequence"/>
</dbReference>
<evidence type="ECO:0000313" key="12">
    <source>
        <dbReference type="EMBL" id="SHI10567.1"/>
    </source>
</evidence>
<organism evidence="12 13">
    <name type="scientific">Sporobacter termitidis DSM 10068</name>
    <dbReference type="NCBI Taxonomy" id="1123282"/>
    <lineage>
        <taxon>Bacteria</taxon>
        <taxon>Bacillati</taxon>
        <taxon>Bacillota</taxon>
        <taxon>Clostridia</taxon>
        <taxon>Eubacteriales</taxon>
        <taxon>Oscillospiraceae</taxon>
        <taxon>Sporobacter</taxon>
    </lineage>
</organism>
<evidence type="ECO:0000256" key="8">
    <source>
        <dbReference type="ARBA" id="ARBA00023136"/>
    </source>
</evidence>
<dbReference type="InterPro" id="IPR003660">
    <property type="entry name" value="HAMP_dom"/>
</dbReference>
<keyword evidence="9" id="KW-1133">Transmembrane helix</keyword>
<evidence type="ECO:0000259" key="11">
    <source>
        <dbReference type="PROSITE" id="PS50885"/>
    </source>
</evidence>
<dbReference type="GO" id="GO:0016020">
    <property type="term" value="C:membrane"/>
    <property type="evidence" value="ECO:0007669"/>
    <property type="project" value="UniProtKB-SubCell"/>
</dbReference>
<dbReference type="Gene3D" id="3.30.565.10">
    <property type="entry name" value="Histidine kinase-like ATPase, C-terminal domain"/>
    <property type="match status" value="1"/>
</dbReference>
<dbReference type="EMBL" id="FQXV01000008">
    <property type="protein sequence ID" value="SHI10567.1"/>
    <property type="molecule type" value="Genomic_DNA"/>
</dbReference>
<dbReference type="Pfam" id="PF00512">
    <property type="entry name" value="HisKA"/>
    <property type="match status" value="1"/>
</dbReference>
<dbReference type="CDD" id="cd00082">
    <property type="entry name" value="HisKA"/>
    <property type="match status" value="1"/>
</dbReference>
<keyword evidence="8 9" id="KW-0472">Membrane</keyword>
<evidence type="ECO:0000256" key="7">
    <source>
        <dbReference type="ARBA" id="ARBA00023012"/>
    </source>
</evidence>
<feature type="transmembrane region" description="Helical" evidence="9">
    <location>
        <begin position="33"/>
        <end position="55"/>
    </location>
</feature>
<feature type="domain" description="Histidine kinase" evidence="10">
    <location>
        <begin position="272"/>
        <end position="486"/>
    </location>
</feature>
<dbReference type="Pfam" id="PF02518">
    <property type="entry name" value="HATPase_c"/>
    <property type="match status" value="1"/>
</dbReference>
<dbReference type="InterPro" id="IPR004358">
    <property type="entry name" value="Sig_transdc_His_kin-like_C"/>
</dbReference>
<comment type="catalytic activity">
    <reaction evidence="1">
        <text>ATP + protein L-histidine = ADP + protein N-phospho-L-histidine.</text>
        <dbReference type="EC" id="2.7.13.3"/>
    </reaction>
</comment>
<proteinExistence type="predicted"/>
<dbReference type="InterPro" id="IPR036890">
    <property type="entry name" value="HATPase_C_sf"/>
</dbReference>
<dbReference type="EC" id="2.7.13.3" evidence="3"/>
<feature type="transmembrane region" description="Helical" evidence="9">
    <location>
        <begin position="158"/>
        <end position="179"/>
    </location>
</feature>
<dbReference type="InterPro" id="IPR005467">
    <property type="entry name" value="His_kinase_dom"/>
</dbReference>
<evidence type="ECO:0000256" key="6">
    <source>
        <dbReference type="ARBA" id="ARBA00022777"/>
    </source>
</evidence>
<dbReference type="RefSeq" id="WP_073079412.1">
    <property type="nucleotide sequence ID" value="NZ_FQXV01000008.1"/>
</dbReference>
<evidence type="ECO:0000256" key="5">
    <source>
        <dbReference type="ARBA" id="ARBA00022679"/>
    </source>
</evidence>
<keyword evidence="9" id="KW-0812">Transmembrane</keyword>
<evidence type="ECO:0000259" key="10">
    <source>
        <dbReference type="PROSITE" id="PS50109"/>
    </source>
</evidence>
<dbReference type="Gene3D" id="1.10.287.130">
    <property type="match status" value="1"/>
</dbReference>
<keyword evidence="5" id="KW-0808">Transferase</keyword>
<dbReference type="InterPro" id="IPR003594">
    <property type="entry name" value="HATPase_dom"/>
</dbReference>
<dbReference type="FunFam" id="3.30.565.10:FF:000006">
    <property type="entry name" value="Sensor histidine kinase WalK"/>
    <property type="match status" value="1"/>
</dbReference>
<comment type="subcellular location">
    <subcellularLocation>
        <location evidence="2">Membrane</location>
    </subcellularLocation>
</comment>
<dbReference type="FunFam" id="1.10.287.130:FF:000001">
    <property type="entry name" value="Two-component sensor histidine kinase"/>
    <property type="match status" value="1"/>
</dbReference>
<dbReference type="SMART" id="SM00304">
    <property type="entry name" value="HAMP"/>
    <property type="match status" value="1"/>
</dbReference>
<keyword evidence="7" id="KW-0902">Two-component regulatory system</keyword>
<dbReference type="PROSITE" id="PS50109">
    <property type="entry name" value="HIS_KIN"/>
    <property type="match status" value="1"/>
</dbReference>